<dbReference type="Gene3D" id="2.60.120.260">
    <property type="entry name" value="Galactose-binding domain-like"/>
    <property type="match status" value="1"/>
</dbReference>
<dbReference type="Gene3D" id="3.20.20.80">
    <property type="entry name" value="Glycosidases"/>
    <property type="match status" value="1"/>
</dbReference>
<dbReference type="SUPFAM" id="SSF49344">
    <property type="entry name" value="CBD9-like"/>
    <property type="match status" value="1"/>
</dbReference>
<dbReference type="Proteomes" id="UP000277256">
    <property type="component" value="Unassembled WGS sequence"/>
</dbReference>
<evidence type="ECO:0000313" key="11">
    <source>
        <dbReference type="Proteomes" id="UP000277256"/>
    </source>
</evidence>
<dbReference type="GO" id="GO:0030246">
    <property type="term" value="F:carbohydrate binding"/>
    <property type="evidence" value="ECO:0007669"/>
    <property type="project" value="InterPro"/>
</dbReference>
<dbReference type="InterPro" id="IPR001000">
    <property type="entry name" value="GH10_dom"/>
</dbReference>
<keyword evidence="6 7" id="KW-0624">Polysaccharide degradation</keyword>
<keyword evidence="5 7" id="KW-0326">Glycosidase</keyword>
<proteinExistence type="inferred from homology"/>
<feature type="domain" description="GH10" evidence="9">
    <location>
        <begin position="212"/>
        <end position="554"/>
    </location>
</feature>
<dbReference type="GO" id="GO:0045493">
    <property type="term" value="P:xylan catabolic process"/>
    <property type="evidence" value="ECO:0007669"/>
    <property type="project" value="UniProtKB-KW"/>
</dbReference>
<dbReference type="Pfam" id="PF02018">
    <property type="entry name" value="CBM_4_9"/>
    <property type="match status" value="1"/>
</dbReference>
<dbReference type="SUPFAM" id="SSF49785">
    <property type="entry name" value="Galactose-binding domain-like"/>
    <property type="match status" value="1"/>
</dbReference>
<dbReference type="PRINTS" id="PR00134">
    <property type="entry name" value="GLHYDRLASE10"/>
</dbReference>
<dbReference type="Gene3D" id="2.60.40.1190">
    <property type="match status" value="1"/>
</dbReference>
<comment type="similarity">
    <text evidence="1 7">Belongs to the glycosyl hydrolase 10 (cellulase F) family.</text>
</comment>
<keyword evidence="8" id="KW-0472">Membrane</keyword>
<keyword evidence="11" id="KW-1185">Reference proteome</keyword>
<accession>A0A426V0R7</accession>
<reference evidence="10 11" key="1">
    <citation type="submission" date="2018-12" db="EMBL/GenBank/DDBJ databases">
        <title>Glycomyces sp. YIM 121974 draft genome.</title>
        <authorList>
            <person name="Li Q."/>
        </authorList>
    </citation>
    <scope>NUCLEOTIDE SEQUENCE [LARGE SCALE GENOMIC DNA]</scope>
    <source>
        <strain evidence="10 11">YIM 121974</strain>
    </source>
</reference>
<gene>
    <name evidence="10" type="ORF">EIW28_07755</name>
</gene>
<evidence type="ECO:0000256" key="2">
    <source>
        <dbReference type="ARBA" id="ARBA00022737"/>
    </source>
</evidence>
<dbReference type="InterPro" id="IPR003305">
    <property type="entry name" value="CenC_carb-bd"/>
</dbReference>
<evidence type="ECO:0000256" key="5">
    <source>
        <dbReference type="ARBA" id="ARBA00023295"/>
    </source>
</evidence>
<dbReference type="GO" id="GO:0031176">
    <property type="term" value="F:endo-1,4-beta-xylanase activity"/>
    <property type="evidence" value="ECO:0007669"/>
    <property type="project" value="UniProtKB-EC"/>
</dbReference>
<evidence type="ECO:0000256" key="3">
    <source>
        <dbReference type="ARBA" id="ARBA00022801"/>
    </source>
</evidence>
<dbReference type="InterPro" id="IPR010502">
    <property type="entry name" value="Carb-bd_dom_fam9"/>
</dbReference>
<evidence type="ECO:0000313" key="10">
    <source>
        <dbReference type="EMBL" id="RRS00450.1"/>
    </source>
</evidence>
<evidence type="ECO:0000256" key="7">
    <source>
        <dbReference type="RuleBase" id="RU361174"/>
    </source>
</evidence>
<evidence type="ECO:0000256" key="1">
    <source>
        <dbReference type="ARBA" id="ARBA00007495"/>
    </source>
</evidence>
<comment type="caution">
    <text evidence="10">The sequence shown here is derived from an EMBL/GenBank/DDBJ whole genome shotgun (WGS) entry which is preliminary data.</text>
</comment>
<dbReference type="InterPro" id="IPR008979">
    <property type="entry name" value="Galactose-bd-like_sf"/>
</dbReference>
<keyword evidence="2" id="KW-0677">Repeat</keyword>
<dbReference type="AlphaFoldDB" id="A0A426V0R7"/>
<keyword evidence="4 7" id="KW-0119">Carbohydrate metabolism</keyword>
<dbReference type="Pfam" id="PF06452">
    <property type="entry name" value="CBM9_1"/>
    <property type="match status" value="1"/>
</dbReference>
<evidence type="ECO:0000256" key="6">
    <source>
        <dbReference type="ARBA" id="ARBA00023326"/>
    </source>
</evidence>
<evidence type="ECO:0000256" key="8">
    <source>
        <dbReference type="SAM" id="Phobius"/>
    </source>
</evidence>
<organism evidence="10 11">
    <name type="scientific">Glycomyces terrestris</name>
    <dbReference type="NCBI Taxonomy" id="2493553"/>
    <lineage>
        <taxon>Bacteria</taxon>
        <taxon>Bacillati</taxon>
        <taxon>Actinomycetota</taxon>
        <taxon>Actinomycetes</taxon>
        <taxon>Glycomycetales</taxon>
        <taxon>Glycomycetaceae</taxon>
        <taxon>Glycomyces</taxon>
    </lineage>
</organism>
<evidence type="ECO:0000259" key="9">
    <source>
        <dbReference type="PROSITE" id="PS51760"/>
    </source>
</evidence>
<keyword evidence="8" id="KW-0812">Transmembrane</keyword>
<feature type="transmembrane region" description="Helical" evidence="8">
    <location>
        <begin position="774"/>
        <end position="797"/>
    </location>
</feature>
<keyword evidence="3 7" id="KW-0378">Hydrolase</keyword>
<dbReference type="Pfam" id="PF00331">
    <property type="entry name" value="Glyco_hydro_10"/>
    <property type="match status" value="1"/>
</dbReference>
<keyword evidence="8" id="KW-1133">Transmembrane helix</keyword>
<name>A0A426V0R7_9ACTN</name>
<dbReference type="PROSITE" id="PS51760">
    <property type="entry name" value="GH10_2"/>
    <property type="match status" value="1"/>
</dbReference>
<evidence type="ECO:0000256" key="4">
    <source>
        <dbReference type="ARBA" id="ARBA00023277"/>
    </source>
</evidence>
<dbReference type="PANTHER" id="PTHR31490:SF90">
    <property type="entry name" value="ENDO-1,4-BETA-XYLANASE A"/>
    <property type="match status" value="1"/>
</dbReference>
<comment type="catalytic activity">
    <reaction evidence="7">
        <text>Endohydrolysis of (1-&gt;4)-beta-D-xylosidic linkages in xylans.</text>
        <dbReference type="EC" id="3.2.1.8"/>
    </reaction>
</comment>
<dbReference type="EMBL" id="RSEB01000002">
    <property type="protein sequence ID" value="RRS00450.1"/>
    <property type="molecule type" value="Genomic_DNA"/>
</dbReference>
<sequence length="808" mass="87250">MAPPSPESFMEIPKLSESRIPPPRWSLQPMNHQARERRRRLPALVGGALLLPAAAFAFAPAAAAQDGVVYSSDFEDGTVGDWAPRGPVSLAVEDGALLTTGRSADWHGPSLDLTDVVEPGGVYEIALSVRFADGSAGEALTATVQRETADGTSYDSVVYQAPAGAEWTELSGEYSIASPATSLTFYVESPTVDASYWIDDFTVTELEPPGIEPDIPNLKDVVADDFRIGAAVDGRDLVESSGQLLNKHFNQITAENHMKPDAIQPTEGEFTFDAADELVEYAEANGMEIYGHTFLWHTTQVPEWWFEYPAGHPNAGEPLGSSDEDRQIMLDRLEAHIGALAEHYGDRIWAWDVVNEVISDNNAEVYRHSRWYEIFEGPEYVYEAFRIARAEFDAVGATDVKLFINDYGTENPGKRDNLYGLVEDMLAAGVPVDGVGHQTHVNLNTSIDQVEESLLKFADLGVLQAVTELDVAIGAPGEGEEFPQLEARLIEQGHYFRDLFAMYREHGDLLESVTVWGLHDGRSWLRSETRPLESPLVFSDALRSKWAYWGIVDPSVLPEIPDEEEPEYARVQVPLADAAPEIDGARDGVWDGASTVATEVTVEGSADGAKADVSLLWDEAGLYALFEVTDPALDESSANPWEQDSVEVFLNPGNAKEGGYGEADGQYRISFSNVVTLGGNGPEAGEVVSAAAVTDTGYTVEVHVAMAPEQAAVGTEHGLELQVNDGTDGARTAVHTWYDPTGLSWNTNANWGIAEFVEEVEEPGGGGKLPTTGAALTAAVAGAAVLGIAGVLTVVAVRRRRAAANWGD</sequence>
<protein>
    <recommendedName>
        <fullName evidence="7">Beta-xylanase</fullName>
        <ecNumber evidence="7">3.2.1.8</ecNumber>
    </recommendedName>
</protein>
<dbReference type="PANTHER" id="PTHR31490">
    <property type="entry name" value="GLYCOSYL HYDROLASE"/>
    <property type="match status" value="1"/>
</dbReference>
<dbReference type="SUPFAM" id="SSF51445">
    <property type="entry name" value="(Trans)glycosidases"/>
    <property type="match status" value="1"/>
</dbReference>
<dbReference type="InterPro" id="IPR017853">
    <property type="entry name" value="GH"/>
</dbReference>
<dbReference type="SMART" id="SM00633">
    <property type="entry name" value="Glyco_10"/>
    <property type="match status" value="1"/>
</dbReference>
<dbReference type="InterPro" id="IPR044846">
    <property type="entry name" value="GH10"/>
</dbReference>
<dbReference type="EC" id="3.2.1.8" evidence="7"/>